<feature type="compositionally biased region" description="Basic and acidic residues" evidence="1">
    <location>
        <begin position="511"/>
        <end position="531"/>
    </location>
</feature>
<sequence length="705" mass="78839">MIKKGELESLNNHKRSNSNIDTESETNNSVYSKDKLMHSFITAIEHLLPIDHKSHNKSSSSSNDTHSSHQNKRKSLADIEMNGNNIDDEYTEIPDNGDIVNTSINSIQSASLNNGKELGRGRRNNSHSPNSDNVFRSNSFLNNLNSILQTNGHVNPPGNGIGKNRTLALDDAKRSSIFSDSALVLNKKTRESSPLKDSSLRSIDFNHVLRPKDESNDAGTTEDEDEDYEDDNIGDIREDEDPELEIKDEDFKEPSINSDDYIVNLDHNKNMQLHHKLVVPQRAVSDVPQRSNTLHIPNLEISNSIDSENTRESTGDSSKNSKTSVPSANKHRPDDYKRSGTISIAPLALTKLKSKNRRASINKQDLIDTRGKNTSTTCLYSLSRAKSDASTKSKEEEHHPTTDYPDEVFSCALQKDILLQGKLYLTKDEIKFQSKIFNIKTNISIPIKDIVQIEKKFTAVLFPNAIVIKTVDKDYIFASFLNRDSVFEKIMTRWGDVIMQGINENNNSTSESEKLTAEKPTPKKLESDIRKISNRKQSTSKDNNDGKLELPKKSKSSNNITFKLPEIFDAQGDALKLSSPVKQLIHGITDTDESDDEGSSSNEEESMTSDDEYEPEENKKNTEEDNSDNKSGSSSVSFGPSVGKPYNPDLSPYSKDVDISNDIIKNTSLGTIFKIFSDEMGLILEKCGNYNISDVEKLYPYGDDP</sequence>
<dbReference type="PANTHER" id="PTHR23319:SF4">
    <property type="entry name" value="GRAM DOMAIN CONTAINING 1B, ISOFORM E"/>
    <property type="match status" value="1"/>
</dbReference>
<dbReference type="SMART" id="SM00568">
    <property type="entry name" value="GRAM"/>
    <property type="match status" value="1"/>
</dbReference>
<dbReference type="OrthoDB" id="3973138at2759"/>
<feature type="region of interest" description="Disordered" evidence="1">
    <location>
        <begin position="588"/>
        <end position="656"/>
    </location>
</feature>
<feature type="compositionally biased region" description="Acidic residues" evidence="1">
    <location>
        <begin position="220"/>
        <end position="248"/>
    </location>
</feature>
<keyword evidence="4" id="KW-1185">Reference proteome</keyword>
<dbReference type="EMBL" id="LXPE01000107">
    <property type="protein sequence ID" value="OBA25429.1"/>
    <property type="molecule type" value="Genomic_DNA"/>
</dbReference>
<gene>
    <name evidence="3" type="ORF">HANVADRAFT_3766</name>
</gene>
<dbReference type="Pfam" id="PF02893">
    <property type="entry name" value="GRAM"/>
    <property type="match status" value="1"/>
</dbReference>
<dbReference type="InterPro" id="IPR051482">
    <property type="entry name" value="Cholesterol_transport"/>
</dbReference>
<protein>
    <recommendedName>
        <fullName evidence="2">GRAM domain-containing protein</fullName>
    </recommendedName>
</protein>
<dbReference type="GO" id="GO:0032934">
    <property type="term" value="F:sterol binding"/>
    <property type="evidence" value="ECO:0007669"/>
    <property type="project" value="TreeGrafter"/>
</dbReference>
<proteinExistence type="predicted"/>
<feature type="region of interest" description="Disordered" evidence="1">
    <location>
        <begin position="53"/>
        <end position="73"/>
    </location>
</feature>
<evidence type="ECO:0000259" key="2">
    <source>
        <dbReference type="SMART" id="SM00568"/>
    </source>
</evidence>
<feature type="region of interest" description="Disordered" evidence="1">
    <location>
        <begin position="112"/>
        <end position="137"/>
    </location>
</feature>
<evidence type="ECO:0000313" key="3">
    <source>
        <dbReference type="EMBL" id="OBA25429.1"/>
    </source>
</evidence>
<feature type="compositionally biased region" description="Basic and acidic residues" evidence="1">
    <location>
        <begin position="542"/>
        <end position="552"/>
    </location>
</feature>
<evidence type="ECO:0000256" key="1">
    <source>
        <dbReference type="SAM" id="MobiDB-lite"/>
    </source>
</evidence>
<dbReference type="InterPro" id="IPR011993">
    <property type="entry name" value="PH-like_dom_sf"/>
</dbReference>
<name>A0A1B7T9L6_9ASCO</name>
<dbReference type="GO" id="GO:0005886">
    <property type="term" value="C:plasma membrane"/>
    <property type="evidence" value="ECO:0007669"/>
    <property type="project" value="TreeGrafter"/>
</dbReference>
<accession>A0A1B7T9L6</accession>
<feature type="compositionally biased region" description="Polar residues" evidence="1">
    <location>
        <begin position="315"/>
        <end position="327"/>
    </location>
</feature>
<reference evidence="4" key="1">
    <citation type="journal article" date="2016" name="Proc. Natl. Acad. Sci. U.S.A.">
        <title>Comparative genomics of biotechnologically important yeasts.</title>
        <authorList>
            <person name="Riley R."/>
            <person name="Haridas S."/>
            <person name="Wolfe K.H."/>
            <person name="Lopes M.R."/>
            <person name="Hittinger C.T."/>
            <person name="Goeker M."/>
            <person name="Salamov A.A."/>
            <person name="Wisecaver J.H."/>
            <person name="Long T.M."/>
            <person name="Calvey C.H."/>
            <person name="Aerts A.L."/>
            <person name="Barry K.W."/>
            <person name="Choi C."/>
            <person name="Clum A."/>
            <person name="Coughlan A.Y."/>
            <person name="Deshpande S."/>
            <person name="Douglass A.P."/>
            <person name="Hanson S.J."/>
            <person name="Klenk H.-P."/>
            <person name="LaButti K.M."/>
            <person name="Lapidus A."/>
            <person name="Lindquist E.A."/>
            <person name="Lipzen A.M."/>
            <person name="Meier-Kolthoff J.P."/>
            <person name="Ohm R.A."/>
            <person name="Otillar R.P."/>
            <person name="Pangilinan J.L."/>
            <person name="Peng Y."/>
            <person name="Rokas A."/>
            <person name="Rosa C.A."/>
            <person name="Scheuner C."/>
            <person name="Sibirny A.A."/>
            <person name="Slot J.C."/>
            <person name="Stielow J.B."/>
            <person name="Sun H."/>
            <person name="Kurtzman C.P."/>
            <person name="Blackwell M."/>
            <person name="Grigoriev I.V."/>
            <person name="Jeffries T.W."/>
        </authorList>
    </citation>
    <scope>NUCLEOTIDE SEQUENCE [LARGE SCALE GENOMIC DNA]</scope>
    <source>
        <strain evidence="4">NRRL Y-1626</strain>
    </source>
</reference>
<dbReference type="PANTHER" id="PTHR23319">
    <property type="entry name" value="GRAM DOMAIN CONTAINING 1B, ISOFORM E"/>
    <property type="match status" value="1"/>
</dbReference>
<feature type="region of interest" description="Disordered" evidence="1">
    <location>
        <begin position="283"/>
        <end position="339"/>
    </location>
</feature>
<feature type="compositionally biased region" description="Acidic residues" evidence="1">
    <location>
        <begin position="590"/>
        <end position="615"/>
    </location>
</feature>
<feature type="non-terminal residue" evidence="3">
    <location>
        <position position="705"/>
    </location>
</feature>
<dbReference type="GO" id="GO:0120015">
    <property type="term" value="F:sterol transfer activity"/>
    <property type="evidence" value="ECO:0007669"/>
    <property type="project" value="TreeGrafter"/>
</dbReference>
<dbReference type="GO" id="GO:0140268">
    <property type="term" value="C:endoplasmic reticulum-plasma membrane contact site"/>
    <property type="evidence" value="ECO:0007669"/>
    <property type="project" value="TreeGrafter"/>
</dbReference>
<feature type="compositionally biased region" description="Polar residues" evidence="1">
    <location>
        <begin position="126"/>
        <end position="136"/>
    </location>
</feature>
<comment type="caution">
    <text evidence="3">The sequence shown here is derived from an EMBL/GenBank/DDBJ whole genome shotgun (WGS) entry which is preliminary data.</text>
</comment>
<feature type="region of interest" description="Disordered" evidence="1">
    <location>
        <begin position="505"/>
        <end position="554"/>
    </location>
</feature>
<dbReference type="InterPro" id="IPR004182">
    <property type="entry name" value="GRAM"/>
</dbReference>
<feature type="compositionally biased region" description="Polar residues" evidence="1">
    <location>
        <begin position="17"/>
        <end position="29"/>
    </location>
</feature>
<feature type="compositionally biased region" description="Polar residues" evidence="1">
    <location>
        <begin position="288"/>
        <end position="307"/>
    </location>
</feature>
<dbReference type="Gene3D" id="2.30.29.30">
    <property type="entry name" value="Pleckstrin-homology domain (PH domain)/Phosphotyrosine-binding domain (PTB)"/>
    <property type="match status" value="1"/>
</dbReference>
<feature type="compositionally biased region" description="Low complexity" evidence="1">
    <location>
        <begin position="629"/>
        <end position="645"/>
    </location>
</feature>
<feature type="domain" description="GRAM" evidence="2">
    <location>
        <begin position="393"/>
        <end position="457"/>
    </location>
</feature>
<dbReference type="GO" id="GO:0032366">
    <property type="term" value="P:intracellular sterol transport"/>
    <property type="evidence" value="ECO:0007669"/>
    <property type="project" value="TreeGrafter"/>
</dbReference>
<feature type="region of interest" description="Disordered" evidence="1">
    <location>
        <begin position="1"/>
        <end position="29"/>
    </location>
</feature>
<dbReference type="Proteomes" id="UP000092321">
    <property type="component" value="Unassembled WGS sequence"/>
</dbReference>
<dbReference type="CDD" id="cd13220">
    <property type="entry name" value="PH-GRAM_GRAMDC"/>
    <property type="match status" value="1"/>
</dbReference>
<organism evidence="3 4">
    <name type="scientific">Hanseniaspora valbyensis NRRL Y-1626</name>
    <dbReference type="NCBI Taxonomy" id="766949"/>
    <lineage>
        <taxon>Eukaryota</taxon>
        <taxon>Fungi</taxon>
        <taxon>Dikarya</taxon>
        <taxon>Ascomycota</taxon>
        <taxon>Saccharomycotina</taxon>
        <taxon>Saccharomycetes</taxon>
        <taxon>Saccharomycodales</taxon>
        <taxon>Saccharomycodaceae</taxon>
        <taxon>Hanseniaspora</taxon>
    </lineage>
</organism>
<dbReference type="AlphaFoldDB" id="A0A1B7T9L6"/>
<dbReference type="GO" id="GO:0005789">
    <property type="term" value="C:endoplasmic reticulum membrane"/>
    <property type="evidence" value="ECO:0007669"/>
    <property type="project" value="TreeGrafter"/>
</dbReference>
<feature type="region of interest" description="Disordered" evidence="1">
    <location>
        <begin position="206"/>
        <end position="256"/>
    </location>
</feature>
<evidence type="ECO:0000313" key="4">
    <source>
        <dbReference type="Proteomes" id="UP000092321"/>
    </source>
</evidence>